<keyword evidence="2" id="KW-1185">Reference proteome</keyword>
<accession>A0ABW4BA39</accession>
<proteinExistence type="predicted"/>
<dbReference type="Proteomes" id="UP001597249">
    <property type="component" value="Unassembled WGS sequence"/>
</dbReference>
<organism evidence="1 2">
    <name type="scientific">Lacticaseibacillus jixianensis</name>
    <dbReference type="NCBI Taxonomy" id="2486012"/>
    <lineage>
        <taxon>Bacteria</taxon>
        <taxon>Bacillati</taxon>
        <taxon>Bacillota</taxon>
        <taxon>Bacilli</taxon>
        <taxon>Lactobacillales</taxon>
        <taxon>Lactobacillaceae</taxon>
        <taxon>Lacticaseibacillus</taxon>
    </lineage>
</organism>
<gene>
    <name evidence="1" type="ORF">ACFQ3L_09860</name>
</gene>
<dbReference type="RefSeq" id="WP_125585651.1">
    <property type="nucleotide sequence ID" value="NZ_JBHTMO010000035.1"/>
</dbReference>
<protein>
    <submittedName>
        <fullName evidence="1">Uncharacterized protein</fullName>
    </submittedName>
</protein>
<reference evidence="2" key="1">
    <citation type="journal article" date="2019" name="Int. J. Syst. Evol. Microbiol.">
        <title>The Global Catalogue of Microorganisms (GCM) 10K type strain sequencing project: providing services to taxonomists for standard genome sequencing and annotation.</title>
        <authorList>
            <consortium name="The Broad Institute Genomics Platform"/>
            <consortium name="The Broad Institute Genome Sequencing Center for Infectious Disease"/>
            <person name="Wu L."/>
            <person name="Ma J."/>
        </authorList>
    </citation>
    <scope>NUCLEOTIDE SEQUENCE [LARGE SCALE GENOMIC DNA]</scope>
    <source>
        <strain evidence="2">CCM 8911</strain>
    </source>
</reference>
<dbReference type="EMBL" id="JBHTMO010000035">
    <property type="protein sequence ID" value="MFD1393869.1"/>
    <property type="molecule type" value="Genomic_DNA"/>
</dbReference>
<name>A0ABW4BA39_9LACO</name>
<evidence type="ECO:0000313" key="1">
    <source>
        <dbReference type="EMBL" id="MFD1393869.1"/>
    </source>
</evidence>
<evidence type="ECO:0000313" key="2">
    <source>
        <dbReference type="Proteomes" id="UP001597249"/>
    </source>
</evidence>
<sequence>MHEIPENMAQVAALVAKSEQNHTPLSEDAVIQGGLQNWIQELLDEGIEGGYLTAKLSAAELTITDIGGKQLLQTPQLNATALVPAFKADPHMTLMKVQTTMRSLIDQGQF</sequence>
<comment type="caution">
    <text evidence="1">The sequence shown here is derived from an EMBL/GenBank/DDBJ whole genome shotgun (WGS) entry which is preliminary data.</text>
</comment>